<accession>A0A1G2QGF0</accession>
<protein>
    <recommendedName>
        <fullName evidence="4">Ada DNA repair metal-binding domain-containing protein</fullName>
    </recommendedName>
</protein>
<evidence type="ECO:0000256" key="1">
    <source>
        <dbReference type="SAM" id="Phobius"/>
    </source>
</evidence>
<reference evidence="2 3" key="1">
    <citation type="journal article" date="2016" name="Nat. Commun.">
        <title>Thousands of microbial genomes shed light on interconnected biogeochemical processes in an aquifer system.</title>
        <authorList>
            <person name="Anantharaman K."/>
            <person name="Brown C.T."/>
            <person name="Hug L.A."/>
            <person name="Sharon I."/>
            <person name="Castelle C.J."/>
            <person name="Probst A.J."/>
            <person name="Thomas B.C."/>
            <person name="Singh A."/>
            <person name="Wilkins M.J."/>
            <person name="Karaoz U."/>
            <person name="Brodie E.L."/>
            <person name="Williams K.H."/>
            <person name="Hubbard S.S."/>
            <person name="Banfield J.F."/>
        </authorList>
    </citation>
    <scope>NUCLEOTIDE SEQUENCE [LARGE SCALE GENOMIC DNA]</scope>
</reference>
<keyword evidence="1" id="KW-1133">Transmembrane helix</keyword>
<dbReference type="Proteomes" id="UP000177838">
    <property type="component" value="Unassembled WGS sequence"/>
</dbReference>
<dbReference type="AlphaFoldDB" id="A0A1G2QGF0"/>
<dbReference type="Gene3D" id="3.40.10.10">
    <property type="entry name" value="DNA Methylphosphotriester Repair Domain"/>
    <property type="match status" value="1"/>
</dbReference>
<evidence type="ECO:0000313" key="3">
    <source>
        <dbReference type="Proteomes" id="UP000177838"/>
    </source>
</evidence>
<sequence length="139" mass="15110">MSIRDIVEKIKGPSPNQVASLRAWLGEWEKDIFIILLIILTAALAFGLGRLTKLEENRVPVRVIEPATLPITESNNTTNTSEAPGLATGKYVGSKGGTKYHFPWCPSAVTIKEGNKVWFATKEEAELAGYSPAKNCPGL</sequence>
<comment type="caution">
    <text evidence="2">The sequence shown here is derived from an EMBL/GenBank/DDBJ whole genome shotgun (WGS) entry which is preliminary data.</text>
</comment>
<organism evidence="2 3">
    <name type="scientific">Candidatus Vogelbacteria bacterium RIFOXYD1_FULL_46_19</name>
    <dbReference type="NCBI Taxonomy" id="1802439"/>
    <lineage>
        <taxon>Bacteria</taxon>
        <taxon>Candidatus Vogeliibacteriota</taxon>
    </lineage>
</organism>
<evidence type="ECO:0008006" key="4">
    <source>
        <dbReference type="Google" id="ProtNLM"/>
    </source>
</evidence>
<dbReference type="InterPro" id="IPR035451">
    <property type="entry name" value="Ada-like_dom_sf"/>
</dbReference>
<evidence type="ECO:0000313" key="2">
    <source>
        <dbReference type="EMBL" id="OHA59473.1"/>
    </source>
</evidence>
<dbReference type="STRING" id="1802439.A2589_01255"/>
<keyword evidence="1" id="KW-0472">Membrane</keyword>
<name>A0A1G2QGF0_9BACT</name>
<proteinExistence type="predicted"/>
<dbReference type="EMBL" id="MHTK01000006">
    <property type="protein sequence ID" value="OHA59473.1"/>
    <property type="molecule type" value="Genomic_DNA"/>
</dbReference>
<keyword evidence="1" id="KW-0812">Transmembrane</keyword>
<gene>
    <name evidence="2" type="ORF">A2589_01255</name>
</gene>
<feature type="transmembrane region" description="Helical" evidence="1">
    <location>
        <begin position="32"/>
        <end position="52"/>
    </location>
</feature>
<dbReference type="SUPFAM" id="SSF57884">
    <property type="entry name" value="Ada DNA repair protein, N-terminal domain (N-Ada 10)"/>
    <property type="match status" value="1"/>
</dbReference>